<feature type="non-terminal residue" evidence="2">
    <location>
        <position position="84"/>
    </location>
</feature>
<dbReference type="EMBL" id="UINC01041446">
    <property type="protein sequence ID" value="SVB42723.1"/>
    <property type="molecule type" value="Genomic_DNA"/>
</dbReference>
<sequence length="84" mass="9665">MDRRSIISYYKWKILFWSILFSLIVAALVYGPEYGINQRIVVFITVVLGIFTQVFTGITSLIALIPFFGPFILKVISIPVFYIL</sequence>
<feature type="transmembrane region" description="Helical" evidence="1">
    <location>
        <begin position="36"/>
        <end position="55"/>
    </location>
</feature>
<accession>A0A382DYF5</accession>
<evidence type="ECO:0000313" key="2">
    <source>
        <dbReference type="EMBL" id="SVB42723.1"/>
    </source>
</evidence>
<feature type="transmembrane region" description="Helical" evidence="1">
    <location>
        <begin position="12"/>
        <end position="30"/>
    </location>
</feature>
<gene>
    <name evidence="2" type="ORF">METZ01_LOCUS195577</name>
</gene>
<evidence type="ECO:0008006" key="3">
    <source>
        <dbReference type="Google" id="ProtNLM"/>
    </source>
</evidence>
<name>A0A382DYF5_9ZZZZ</name>
<keyword evidence="1" id="KW-1133">Transmembrane helix</keyword>
<evidence type="ECO:0000256" key="1">
    <source>
        <dbReference type="SAM" id="Phobius"/>
    </source>
</evidence>
<proteinExistence type="predicted"/>
<keyword evidence="1" id="KW-0812">Transmembrane</keyword>
<protein>
    <recommendedName>
        <fullName evidence="3">ABC transmembrane type-1 domain-containing protein</fullName>
    </recommendedName>
</protein>
<feature type="transmembrane region" description="Helical" evidence="1">
    <location>
        <begin position="62"/>
        <end position="83"/>
    </location>
</feature>
<keyword evidence="1" id="KW-0472">Membrane</keyword>
<reference evidence="2" key="1">
    <citation type="submission" date="2018-05" db="EMBL/GenBank/DDBJ databases">
        <authorList>
            <person name="Lanie J.A."/>
            <person name="Ng W.-L."/>
            <person name="Kazmierczak K.M."/>
            <person name="Andrzejewski T.M."/>
            <person name="Davidsen T.M."/>
            <person name="Wayne K.J."/>
            <person name="Tettelin H."/>
            <person name="Glass J.I."/>
            <person name="Rusch D."/>
            <person name="Podicherti R."/>
            <person name="Tsui H.-C.T."/>
            <person name="Winkler M.E."/>
        </authorList>
    </citation>
    <scope>NUCLEOTIDE SEQUENCE</scope>
</reference>
<organism evidence="2">
    <name type="scientific">marine metagenome</name>
    <dbReference type="NCBI Taxonomy" id="408172"/>
    <lineage>
        <taxon>unclassified sequences</taxon>
        <taxon>metagenomes</taxon>
        <taxon>ecological metagenomes</taxon>
    </lineage>
</organism>
<dbReference type="AlphaFoldDB" id="A0A382DYF5"/>